<dbReference type="InterPro" id="IPR006222">
    <property type="entry name" value="GCVT_N"/>
</dbReference>
<evidence type="ECO:0000259" key="4">
    <source>
        <dbReference type="Pfam" id="PF08669"/>
    </source>
</evidence>
<dbReference type="AlphaFoldDB" id="A0A6J6TJ87"/>
<dbReference type="Gene3D" id="3.30.70.1400">
    <property type="entry name" value="Aminomethyltransferase beta-barrel domains"/>
    <property type="match status" value="1"/>
</dbReference>
<name>A0A6J6TJ87_9ZZZZ</name>
<dbReference type="Pfam" id="PF08669">
    <property type="entry name" value="GCV_T_C"/>
    <property type="match status" value="1"/>
</dbReference>
<dbReference type="Gene3D" id="3.50.50.60">
    <property type="entry name" value="FAD/NAD(P)-binding domain"/>
    <property type="match status" value="1"/>
</dbReference>
<feature type="domain" description="FAD dependent oxidoreductase" evidence="2">
    <location>
        <begin position="10"/>
        <end position="367"/>
    </location>
</feature>
<dbReference type="SUPFAM" id="SSF54373">
    <property type="entry name" value="FAD-linked reductases, C-terminal domain"/>
    <property type="match status" value="1"/>
</dbReference>
<dbReference type="SUPFAM" id="SSF51905">
    <property type="entry name" value="FAD/NAD(P)-binding domain"/>
    <property type="match status" value="1"/>
</dbReference>
<dbReference type="InterPro" id="IPR028896">
    <property type="entry name" value="GcvT/YgfZ/DmdA"/>
</dbReference>
<dbReference type="GO" id="GO:0005739">
    <property type="term" value="C:mitochondrion"/>
    <property type="evidence" value="ECO:0007669"/>
    <property type="project" value="TreeGrafter"/>
</dbReference>
<accession>A0A6J6TJ87</accession>
<dbReference type="Gene3D" id="2.40.30.110">
    <property type="entry name" value="Aminomethyltransferase beta-barrel domains"/>
    <property type="match status" value="1"/>
</dbReference>
<dbReference type="Gene3D" id="3.30.9.10">
    <property type="entry name" value="D-Amino Acid Oxidase, subunit A, domain 2"/>
    <property type="match status" value="1"/>
</dbReference>
<organism evidence="5">
    <name type="scientific">freshwater metagenome</name>
    <dbReference type="NCBI Taxonomy" id="449393"/>
    <lineage>
        <taxon>unclassified sequences</taxon>
        <taxon>metagenomes</taxon>
        <taxon>ecological metagenomes</taxon>
    </lineage>
</organism>
<dbReference type="Pfam" id="PF01266">
    <property type="entry name" value="DAO"/>
    <property type="match status" value="1"/>
</dbReference>
<dbReference type="InterPro" id="IPR036188">
    <property type="entry name" value="FAD/NAD-bd_sf"/>
</dbReference>
<dbReference type="EMBL" id="CAEZYW010000165">
    <property type="protein sequence ID" value="CAB4746823.1"/>
    <property type="molecule type" value="Genomic_DNA"/>
</dbReference>
<dbReference type="Pfam" id="PF01571">
    <property type="entry name" value="GCV_T"/>
    <property type="match status" value="1"/>
</dbReference>
<dbReference type="SUPFAM" id="SSF103025">
    <property type="entry name" value="Folate-binding domain"/>
    <property type="match status" value="1"/>
</dbReference>
<dbReference type="PANTHER" id="PTHR43757:SF15">
    <property type="entry name" value="PYRUVATE DEHYDROGENASE PHOSPHATASE REGULATORY SUBUNIT, MITOCHONDRIAL-LIKE"/>
    <property type="match status" value="1"/>
</dbReference>
<reference evidence="5" key="1">
    <citation type="submission" date="2020-05" db="EMBL/GenBank/DDBJ databases">
        <authorList>
            <person name="Chiriac C."/>
            <person name="Salcher M."/>
            <person name="Ghai R."/>
            <person name="Kavagutti S V."/>
        </authorList>
    </citation>
    <scope>NUCLEOTIDE SEQUENCE</scope>
</reference>
<dbReference type="InterPro" id="IPR027266">
    <property type="entry name" value="TrmE/GcvT-like"/>
</dbReference>
<sequence>MSQNLPARARVVIVGGGVIGCSIAYHLTKLGVSDVLLIEKDQLTAGTTWHAAGLITSAGYHDDTSLWMARYSRDLYARLEEETGHSTGFRPVGHLSVATSPERLETLIRERDFQVGYGVPNEIISAKEVGELFPLAKIDDIIGASYVADEGRADPVGVATSMAKGARMGGATIVEGVAVTGFTRTGRRITGVTTDSGTVEADTVVLACGLWTRQLARKAGVDVPLQAAEHYYLLTEPMAGVHRDLPIIEDLACYGYFREEGDGMLVGLFEPVAAPWHPKGAPEEFAFGTIPPDWERMTPFLEKAMERIPSLSDAGIRTLFCGPESFTADVLPMLGPPPEVDGMFVAAGLNSVGILLGGGVGSVMARWIVDGICPVDIAGFSIERAMPFENSLRFRTERTVEQLGVLFGDGSFPTFHQHSARGIRRTPLHEHWARAGAYFAVSAGWEYPEWFSPTGENAHVPWTWGRGYWTPLIAEEHRTIREAVGVMDMTLMSKFLVQGPGAAAILDRLSANDVVGAIGRVVYTQWCNDRGGIMADLTVTRLDEERFMVVVSDVSHRRVERMLLDELRDGEFATVTDITAGMVILSVQGPNSRELLSRVSPDDLSNEALPYLTGKEIEVGYSRVLALRVTYVGELGYELYVPADQAASVWETLEAAGADLGLKPVGLGALHSLRLEKGYRDYGVDIDNTDTPVSAGLAFAVAWDKPTAFRGKAALEALRTDRTSRLVGVLLHDPEPVLHGGEPVKKDGVWVGYLQVGAFGFTLGAPVGLATIDRPEGVTADWLAEPGFEVVVAGVPYRATLSLRPFYDPERSRIHA</sequence>
<evidence type="ECO:0000313" key="5">
    <source>
        <dbReference type="EMBL" id="CAB4746823.1"/>
    </source>
</evidence>
<protein>
    <submittedName>
        <fullName evidence="5">Unannotated protein</fullName>
    </submittedName>
</protein>
<dbReference type="Gene3D" id="3.30.1360.120">
    <property type="entry name" value="Probable tRNA modification gtpase trme, domain 1"/>
    <property type="match status" value="1"/>
</dbReference>
<dbReference type="InterPro" id="IPR029043">
    <property type="entry name" value="GcvT/YgfZ_C"/>
</dbReference>
<dbReference type="InterPro" id="IPR013977">
    <property type="entry name" value="GcvT_C"/>
</dbReference>
<dbReference type="PANTHER" id="PTHR43757">
    <property type="entry name" value="AMINOMETHYLTRANSFERASE"/>
    <property type="match status" value="1"/>
</dbReference>
<gene>
    <name evidence="5" type="ORF">UFOPK2786_01081</name>
</gene>
<dbReference type="InterPro" id="IPR006076">
    <property type="entry name" value="FAD-dep_OxRdtase"/>
</dbReference>
<comment type="similarity">
    <text evidence="1">Belongs to the GcvT family.</text>
</comment>
<evidence type="ECO:0000259" key="3">
    <source>
        <dbReference type="Pfam" id="PF01571"/>
    </source>
</evidence>
<evidence type="ECO:0000259" key="2">
    <source>
        <dbReference type="Pfam" id="PF01266"/>
    </source>
</evidence>
<evidence type="ECO:0000256" key="1">
    <source>
        <dbReference type="ARBA" id="ARBA00008609"/>
    </source>
</evidence>
<feature type="domain" description="GCVT N-terminal" evidence="3">
    <location>
        <begin position="428"/>
        <end position="705"/>
    </location>
</feature>
<proteinExistence type="inferred from homology"/>
<feature type="domain" description="Aminomethyltransferase C-terminal" evidence="4">
    <location>
        <begin position="725"/>
        <end position="808"/>
    </location>
</feature>
<dbReference type="SUPFAM" id="SSF101790">
    <property type="entry name" value="Aminomethyltransferase beta-barrel domain"/>
    <property type="match status" value="1"/>
</dbReference>